<dbReference type="OrthoDB" id="9792692at2"/>
<reference evidence="1 2" key="1">
    <citation type="journal article" date="2016" name="Front. Microbiol.">
        <title>Fuerstia marisgermanicae gen. nov., sp. nov., an Unusual Member of the Phylum Planctomycetes from the German Wadden Sea.</title>
        <authorList>
            <person name="Kohn T."/>
            <person name="Heuer A."/>
            <person name="Jogler M."/>
            <person name="Vollmers J."/>
            <person name="Boedeker C."/>
            <person name="Bunk B."/>
            <person name="Rast P."/>
            <person name="Borchert D."/>
            <person name="Glockner I."/>
            <person name="Freese H.M."/>
            <person name="Klenk H.P."/>
            <person name="Overmann J."/>
            <person name="Kaster A.K."/>
            <person name="Rohde M."/>
            <person name="Wiegand S."/>
            <person name="Jogler C."/>
        </authorList>
    </citation>
    <scope>NUCLEOTIDE SEQUENCE [LARGE SCALE GENOMIC DNA]</scope>
    <source>
        <strain evidence="1 2">NH11</strain>
    </source>
</reference>
<dbReference type="AlphaFoldDB" id="A0A1P8WK71"/>
<dbReference type="SUPFAM" id="SSF51569">
    <property type="entry name" value="Aldolase"/>
    <property type="match status" value="1"/>
</dbReference>
<dbReference type="SUPFAM" id="SSF51735">
    <property type="entry name" value="NAD(P)-binding Rossmann-fold domains"/>
    <property type="match status" value="1"/>
</dbReference>
<dbReference type="GO" id="GO:0019632">
    <property type="term" value="P:shikimate metabolic process"/>
    <property type="evidence" value="ECO:0007669"/>
    <property type="project" value="TreeGrafter"/>
</dbReference>
<protein>
    <submittedName>
        <fullName evidence="1">Shikimate 5-dehydrogenase</fullName>
    </submittedName>
</protein>
<dbReference type="PANTHER" id="PTHR21089">
    <property type="entry name" value="SHIKIMATE DEHYDROGENASE"/>
    <property type="match status" value="1"/>
</dbReference>
<dbReference type="RefSeq" id="WP_077025753.1">
    <property type="nucleotide sequence ID" value="NZ_CP017641.1"/>
</dbReference>
<dbReference type="Gene3D" id="3.40.50.720">
    <property type="entry name" value="NAD(P)-binding Rossmann-like Domain"/>
    <property type="match status" value="1"/>
</dbReference>
<dbReference type="Gene3D" id="3.20.20.70">
    <property type="entry name" value="Aldolase class I"/>
    <property type="match status" value="1"/>
</dbReference>
<dbReference type="STRING" id="1891926.Fuma_04084"/>
<proteinExistence type="predicted"/>
<dbReference type="InterPro" id="IPR001381">
    <property type="entry name" value="DHquinase_I"/>
</dbReference>
<evidence type="ECO:0000313" key="1">
    <source>
        <dbReference type="EMBL" id="APZ94452.1"/>
    </source>
</evidence>
<dbReference type="GO" id="GO:0003855">
    <property type="term" value="F:3-dehydroquinate dehydratase activity"/>
    <property type="evidence" value="ECO:0007669"/>
    <property type="project" value="InterPro"/>
</dbReference>
<dbReference type="InterPro" id="IPR022893">
    <property type="entry name" value="Shikimate_DH_fam"/>
</dbReference>
<dbReference type="GO" id="GO:0004764">
    <property type="term" value="F:shikimate 3-dehydrogenase (NADP+) activity"/>
    <property type="evidence" value="ECO:0007669"/>
    <property type="project" value="InterPro"/>
</dbReference>
<name>A0A1P8WK71_9PLAN</name>
<sequence length="481" mass="52662">MICISVTPSSRTLAPADLLNASRKADLIELCLDSFIKTPEVAALLKMCDKPILISCRRKRDGGNWAGSEEERMQLLRNSIVAGPAFIELDLEIANRVPRFGETKRVISYTSLNRPLGKIDDIFEQCWNAKADVVKVTWPTEDLDAAWPLLAAVSQSRELPVVGQGIGKSGLTFSLLGRRYGSPWIYAALERGMEAYEGQPNVWQLEEDYWWGDINRKTRFLGVIGMGAAENSTVRVLNAAFHELNKPIRCLPLLPGKIDRLPKMLSTLKINGLLIDPHHASDLSGMCRPGDEMAEQTGFMDLAMEGKNGWKGKTTLFDALETVANDVRGDRWANGRVATVFGTGPIAAAAVQYLKNKNGAVSVAAPSDNTAMAAAKKASVRHIPWSAIHATSTDVVILAGAEIRSGVNRGELNPSLIREGMTVVDLTTYPRESAFAEEARARGAHYISPLQVFAQQLKMQFKTLTGLELPETAFERGMGRA</sequence>
<dbReference type="EMBL" id="CP017641">
    <property type="protein sequence ID" value="APZ94452.1"/>
    <property type="molecule type" value="Genomic_DNA"/>
</dbReference>
<dbReference type="GO" id="GO:0009423">
    <property type="term" value="P:chorismate biosynthetic process"/>
    <property type="evidence" value="ECO:0007669"/>
    <property type="project" value="TreeGrafter"/>
</dbReference>
<keyword evidence="2" id="KW-1185">Reference proteome</keyword>
<organism evidence="1 2">
    <name type="scientific">Fuerstiella marisgermanici</name>
    <dbReference type="NCBI Taxonomy" id="1891926"/>
    <lineage>
        <taxon>Bacteria</taxon>
        <taxon>Pseudomonadati</taxon>
        <taxon>Planctomycetota</taxon>
        <taxon>Planctomycetia</taxon>
        <taxon>Planctomycetales</taxon>
        <taxon>Planctomycetaceae</taxon>
        <taxon>Fuerstiella</taxon>
    </lineage>
</organism>
<dbReference type="CDD" id="cd00502">
    <property type="entry name" value="DHQase_I"/>
    <property type="match status" value="1"/>
</dbReference>
<dbReference type="InterPro" id="IPR013785">
    <property type="entry name" value="Aldolase_TIM"/>
</dbReference>
<dbReference type="Proteomes" id="UP000187735">
    <property type="component" value="Chromosome"/>
</dbReference>
<dbReference type="PANTHER" id="PTHR21089:SF1">
    <property type="entry name" value="BIFUNCTIONAL 3-DEHYDROQUINATE DEHYDRATASE_SHIKIMATE DEHYDROGENASE, CHLOROPLASTIC"/>
    <property type="match status" value="1"/>
</dbReference>
<dbReference type="KEGG" id="fmr:Fuma_04084"/>
<dbReference type="GO" id="GO:0050661">
    <property type="term" value="F:NADP binding"/>
    <property type="evidence" value="ECO:0007669"/>
    <property type="project" value="TreeGrafter"/>
</dbReference>
<evidence type="ECO:0000313" key="2">
    <source>
        <dbReference type="Proteomes" id="UP000187735"/>
    </source>
</evidence>
<dbReference type="InterPro" id="IPR036291">
    <property type="entry name" value="NAD(P)-bd_dom_sf"/>
</dbReference>
<dbReference type="GO" id="GO:0005829">
    <property type="term" value="C:cytosol"/>
    <property type="evidence" value="ECO:0007669"/>
    <property type="project" value="TreeGrafter"/>
</dbReference>
<dbReference type="Gene3D" id="3.40.50.10860">
    <property type="entry name" value="Leucine Dehydrogenase, chain A, domain 1"/>
    <property type="match status" value="1"/>
</dbReference>
<accession>A0A1P8WK71</accession>
<dbReference type="Pfam" id="PF01487">
    <property type="entry name" value="DHquinase_I"/>
    <property type="match status" value="1"/>
</dbReference>
<gene>
    <name evidence="1" type="ORF">Fuma_04084</name>
</gene>